<name>A0A221W141_9PSEU</name>
<reference evidence="1 2" key="1">
    <citation type="submission" date="2017-07" db="EMBL/GenBank/DDBJ databases">
        <title>Complete genome sequence of Actinoalloteichus hoggarensis DSM 45943, type strain of Actinoalloteichus hoggarensis.</title>
        <authorList>
            <person name="Ruckert C."/>
            <person name="Nouioui I."/>
            <person name="Willmese J."/>
            <person name="van Wezel G."/>
            <person name="Klenk H.-P."/>
            <person name="Kalinowski J."/>
            <person name="Zotchev S.B."/>
        </authorList>
    </citation>
    <scope>NUCLEOTIDE SEQUENCE [LARGE SCALE GENOMIC DNA]</scope>
    <source>
        <strain evidence="1 2">DSM 45943</strain>
    </source>
</reference>
<accession>A0A221W141</accession>
<dbReference type="OrthoDB" id="3698872at2"/>
<gene>
    <name evidence="1" type="ORF">AHOG_09355</name>
</gene>
<keyword evidence="2" id="KW-1185">Reference proteome</keyword>
<protein>
    <submittedName>
        <fullName evidence="1">Uncharacterized protein</fullName>
    </submittedName>
</protein>
<proteinExistence type="predicted"/>
<sequence length="132" mass="13263">MSGTGAGSSGTPVEVRVAALALAGGAAAFLLVGIIRWLTEGGFDVVGLPLVIFLAVGSAAAGLFTGRAGLRVFAMVIAVLVALLYLQFVLNDGFWWVRVLGGLAAAGTVYAVVLLNTGPARGFFGLEGPGGR</sequence>
<organism evidence="1 2">
    <name type="scientific">Actinoalloteichus hoggarensis</name>
    <dbReference type="NCBI Taxonomy" id="1470176"/>
    <lineage>
        <taxon>Bacteria</taxon>
        <taxon>Bacillati</taxon>
        <taxon>Actinomycetota</taxon>
        <taxon>Actinomycetes</taxon>
        <taxon>Pseudonocardiales</taxon>
        <taxon>Pseudonocardiaceae</taxon>
        <taxon>Actinoalloteichus</taxon>
    </lineage>
</organism>
<evidence type="ECO:0000313" key="2">
    <source>
        <dbReference type="Proteomes" id="UP000204221"/>
    </source>
</evidence>
<dbReference type="EMBL" id="CP022521">
    <property type="protein sequence ID" value="ASO19515.1"/>
    <property type="molecule type" value="Genomic_DNA"/>
</dbReference>
<evidence type="ECO:0000313" key="1">
    <source>
        <dbReference type="EMBL" id="ASO19515.1"/>
    </source>
</evidence>
<dbReference type="RefSeq" id="WP_093941006.1">
    <property type="nucleotide sequence ID" value="NZ_CP022521.1"/>
</dbReference>
<dbReference type="AlphaFoldDB" id="A0A221W141"/>
<dbReference type="Proteomes" id="UP000204221">
    <property type="component" value="Chromosome"/>
</dbReference>
<dbReference type="KEGG" id="ahg:AHOG_09355"/>